<organism evidence="2 3">
    <name type="scientific">Desulfatibacillum alkenivorans DSM 16219</name>
    <dbReference type="NCBI Taxonomy" id="1121393"/>
    <lineage>
        <taxon>Bacteria</taxon>
        <taxon>Pseudomonadati</taxon>
        <taxon>Thermodesulfobacteriota</taxon>
        <taxon>Desulfobacteria</taxon>
        <taxon>Desulfobacterales</taxon>
        <taxon>Desulfatibacillaceae</taxon>
        <taxon>Desulfatibacillum</taxon>
    </lineage>
</organism>
<dbReference type="RefSeq" id="WP_073476101.1">
    <property type="nucleotide sequence ID" value="NZ_FQZU01000013.1"/>
</dbReference>
<dbReference type="OrthoDB" id="9885542at2"/>
<gene>
    <name evidence="2" type="ORF">SAMN02745216_02433</name>
</gene>
<evidence type="ECO:0000256" key="1">
    <source>
        <dbReference type="SAM" id="Phobius"/>
    </source>
</evidence>
<feature type="transmembrane region" description="Helical" evidence="1">
    <location>
        <begin position="161"/>
        <end position="189"/>
    </location>
</feature>
<proteinExistence type="predicted"/>
<keyword evidence="3" id="KW-1185">Reference proteome</keyword>
<name>A0A1M6MTH3_9BACT</name>
<accession>A0A1M6MTH3</accession>
<feature type="transmembrane region" description="Helical" evidence="1">
    <location>
        <begin position="68"/>
        <end position="98"/>
    </location>
</feature>
<feature type="transmembrane region" description="Helical" evidence="1">
    <location>
        <begin position="30"/>
        <end position="48"/>
    </location>
</feature>
<evidence type="ECO:0000313" key="3">
    <source>
        <dbReference type="Proteomes" id="UP000183994"/>
    </source>
</evidence>
<protein>
    <submittedName>
        <fullName evidence="2">Uncharacterized protein</fullName>
    </submittedName>
</protein>
<evidence type="ECO:0000313" key="2">
    <source>
        <dbReference type="EMBL" id="SHJ86712.1"/>
    </source>
</evidence>
<keyword evidence="1" id="KW-0472">Membrane</keyword>
<dbReference type="EMBL" id="FQZU01000013">
    <property type="protein sequence ID" value="SHJ86712.1"/>
    <property type="molecule type" value="Genomic_DNA"/>
</dbReference>
<keyword evidence="1" id="KW-1133">Transmembrane helix</keyword>
<reference evidence="3" key="1">
    <citation type="submission" date="2016-11" db="EMBL/GenBank/DDBJ databases">
        <authorList>
            <person name="Varghese N."/>
            <person name="Submissions S."/>
        </authorList>
    </citation>
    <scope>NUCLEOTIDE SEQUENCE [LARGE SCALE GENOMIC DNA]</scope>
    <source>
        <strain evidence="3">DSM 16219</strain>
    </source>
</reference>
<dbReference type="AlphaFoldDB" id="A0A1M6MTH3"/>
<dbReference type="Proteomes" id="UP000183994">
    <property type="component" value="Unassembled WGS sequence"/>
</dbReference>
<feature type="transmembrane region" description="Helical" evidence="1">
    <location>
        <begin position="119"/>
        <end position="141"/>
    </location>
</feature>
<keyword evidence="1" id="KW-0812">Transmembrane</keyword>
<sequence>MPFIAWLNTAESIYDIPGLKWTRGKIPAQFALGLLCGACLLAMIFFLFSKELDPHEFILFFLRPNVPIIVSMILALASVLVLSGLFCLALSFFAFGFYSWTGAALHMRIPWAAHRFRALSLAVFYTWSFTAVLNTALFVLNRTDLGSRLFVVFYTGKGFEFLYQFLAVPGFYHAVLGIAYPAAEVLAYLTQSHHRASKIVRLRNQLKT</sequence>
<dbReference type="STRING" id="1121393.SAMN02745216_02433"/>